<evidence type="ECO:0000313" key="2">
    <source>
        <dbReference type="Proteomes" id="UP001055811"/>
    </source>
</evidence>
<sequence>MEVVLSSLSGGSVSSSLEFVIELPSACTSKRTINIASIEINISRKQIQKEHIQREKRIRELLLGWWIEIELITELFGFVEPIGGFSFGSAITVLLTTLVNSSTYQSYLFNKARDNVSCIPPSH</sequence>
<comment type="caution">
    <text evidence="1">The sequence shown here is derived from an EMBL/GenBank/DDBJ whole genome shotgun (WGS) entry which is preliminary data.</text>
</comment>
<accession>A0ACB8ZTC3</accession>
<evidence type="ECO:0000313" key="1">
    <source>
        <dbReference type="EMBL" id="KAI3701272.1"/>
    </source>
</evidence>
<reference evidence="1 2" key="2">
    <citation type="journal article" date="2022" name="Mol. Ecol. Resour.">
        <title>The genomes of chicory, endive, great burdock and yacon provide insights into Asteraceae paleo-polyploidization history and plant inulin production.</title>
        <authorList>
            <person name="Fan W."/>
            <person name="Wang S."/>
            <person name="Wang H."/>
            <person name="Wang A."/>
            <person name="Jiang F."/>
            <person name="Liu H."/>
            <person name="Zhao H."/>
            <person name="Xu D."/>
            <person name="Zhang Y."/>
        </authorList>
    </citation>
    <scope>NUCLEOTIDE SEQUENCE [LARGE SCALE GENOMIC DNA]</scope>
    <source>
        <strain evidence="2">cv. Punajuju</strain>
        <tissue evidence="1">Leaves</tissue>
    </source>
</reference>
<organism evidence="1 2">
    <name type="scientific">Cichorium intybus</name>
    <name type="common">Chicory</name>
    <dbReference type="NCBI Taxonomy" id="13427"/>
    <lineage>
        <taxon>Eukaryota</taxon>
        <taxon>Viridiplantae</taxon>
        <taxon>Streptophyta</taxon>
        <taxon>Embryophyta</taxon>
        <taxon>Tracheophyta</taxon>
        <taxon>Spermatophyta</taxon>
        <taxon>Magnoliopsida</taxon>
        <taxon>eudicotyledons</taxon>
        <taxon>Gunneridae</taxon>
        <taxon>Pentapetalae</taxon>
        <taxon>asterids</taxon>
        <taxon>campanulids</taxon>
        <taxon>Asterales</taxon>
        <taxon>Asteraceae</taxon>
        <taxon>Cichorioideae</taxon>
        <taxon>Cichorieae</taxon>
        <taxon>Cichoriinae</taxon>
        <taxon>Cichorium</taxon>
    </lineage>
</organism>
<dbReference type="EMBL" id="CM042016">
    <property type="protein sequence ID" value="KAI3701272.1"/>
    <property type="molecule type" value="Genomic_DNA"/>
</dbReference>
<protein>
    <submittedName>
        <fullName evidence="1">Uncharacterized protein</fullName>
    </submittedName>
</protein>
<reference evidence="2" key="1">
    <citation type="journal article" date="2022" name="Mol. Ecol. Resour.">
        <title>The genomes of chicory, endive, great burdock and yacon provide insights into Asteraceae palaeo-polyploidization history and plant inulin production.</title>
        <authorList>
            <person name="Fan W."/>
            <person name="Wang S."/>
            <person name="Wang H."/>
            <person name="Wang A."/>
            <person name="Jiang F."/>
            <person name="Liu H."/>
            <person name="Zhao H."/>
            <person name="Xu D."/>
            <person name="Zhang Y."/>
        </authorList>
    </citation>
    <scope>NUCLEOTIDE SEQUENCE [LARGE SCALE GENOMIC DNA]</scope>
    <source>
        <strain evidence="2">cv. Punajuju</strain>
    </source>
</reference>
<keyword evidence="2" id="KW-1185">Reference proteome</keyword>
<proteinExistence type="predicted"/>
<gene>
    <name evidence="1" type="ORF">L2E82_45923</name>
</gene>
<dbReference type="Proteomes" id="UP001055811">
    <property type="component" value="Linkage Group LG08"/>
</dbReference>
<name>A0ACB8ZTC3_CICIN</name>